<accession>A0AAN5CQI4</accession>
<evidence type="ECO:0000256" key="1">
    <source>
        <dbReference type="ARBA" id="ARBA00004239"/>
    </source>
</evidence>
<dbReference type="GO" id="GO:0016539">
    <property type="term" value="P:intein-mediated protein splicing"/>
    <property type="evidence" value="ECO:0007669"/>
    <property type="project" value="InterPro"/>
</dbReference>
<keyword evidence="7" id="KW-1185">Reference proteome</keyword>
<dbReference type="SMART" id="SM00306">
    <property type="entry name" value="HintN"/>
    <property type="match status" value="1"/>
</dbReference>
<dbReference type="GO" id="GO:0007267">
    <property type="term" value="P:cell-cell signaling"/>
    <property type="evidence" value="ECO:0007669"/>
    <property type="project" value="InterPro"/>
</dbReference>
<dbReference type="InterPro" id="IPR003586">
    <property type="entry name" value="Hint_dom_C"/>
</dbReference>
<dbReference type="InterPro" id="IPR001657">
    <property type="entry name" value="Hedgehog"/>
</dbReference>
<name>A0AAN5CQI4_9BILA</name>
<dbReference type="Gene3D" id="2.170.16.10">
    <property type="entry name" value="Hedgehog/Intein (Hint) domain"/>
    <property type="match status" value="1"/>
</dbReference>
<protein>
    <recommendedName>
        <fullName evidence="8">Hint domain-containing protein</fullName>
    </recommendedName>
</protein>
<dbReference type="InterPro" id="IPR006141">
    <property type="entry name" value="Intein_N"/>
</dbReference>
<dbReference type="PANTHER" id="PTHR46706:SF12">
    <property type="entry name" value="PROTEIN QUA-1-RELATED"/>
    <property type="match status" value="1"/>
</dbReference>
<dbReference type="InterPro" id="IPR001767">
    <property type="entry name" value="Hedgehog_Hint"/>
</dbReference>
<feature type="domain" description="Hint" evidence="4">
    <location>
        <begin position="105"/>
        <end position="149"/>
    </location>
</feature>
<comment type="caution">
    <text evidence="6">The sequence shown here is derived from an EMBL/GenBank/DDBJ whole genome shotgun (WGS) entry which is preliminary data.</text>
</comment>
<dbReference type="SMART" id="SM00305">
    <property type="entry name" value="HintC"/>
    <property type="match status" value="1"/>
</dbReference>
<keyword evidence="3" id="KW-0732">Signal</keyword>
<evidence type="ECO:0000256" key="2">
    <source>
        <dbReference type="ARBA" id="ARBA00022473"/>
    </source>
</evidence>
<dbReference type="EMBL" id="BTRK01000004">
    <property type="protein sequence ID" value="GMR48816.1"/>
    <property type="molecule type" value="Genomic_DNA"/>
</dbReference>
<comment type="subcellular location">
    <subcellularLocation>
        <location evidence="1">Secreted</location>
        <location evidence="1">Extracellular space</location>
    </subcellularLocation>
</comment>
<feature type="non-terminal residue" evidence="6">
    <location>
        <position position="191"/>
    </location>
</feature>
<evidence type="ECO:0000313" key="7">
    <source>
        <dbReference type="Proteomes" id="UP001328107"/>
    </source>
</evidence>
<feature type="domain" description="Hint" evidence="5">
    <location>
        <begin position="1"/>
        <end position="102"/>
    </location>
</feature>
<dbReference type="InterPro" id="IPR036844">
    <property type="entry name" value="Hint_dom_sf"/>
</dbReference>
<dbReference type="CDD" id="cd00081">
    <property type="entry name" value="Hint"/>
    <property type="match status" value="1"/>
</dbReference>
<dbReference type="GO" id="GO:0005576">
    <property type="term" value="C:extracellular region"/>
    <property type="evidence" value="ECO:0007669"/>
    <property type="project" value="UniProtKB-SubCell"/>
</dbReference>
<keyword evidence="2" id="KW-0217">Developmental protein</keyword>
<dbReference type="GO" id="GO:0048731">
    <property type="term" value="P:system development"/>
    <property type="evidence" value="ECO:0007669"/>
    <property type="project" value="UniProtKB-ARBA"/>
</dbReference>
<dbReference type="InterPro" id="IPR052140">
    <property type="entry name" value="Dev_Signal_Hedgehog-like"/>
</dbReference>
<evidence type="ECO:0000259" key="5">
    <source>
        <dbReference type="SMART" id="SM00306"/>
    </source>
</evidence>
<evidence type="ECO:0000256" key="3">
    <source>
        <dbReference type="ARBA" id="ARBA00022729"/>
    </source>
</evidence>
<organism evidence="6 7">
    <name type="scientific">Pristionchus mayeri</name>
    <dbReference type="NCBI Taxonomy" id="1317129"/>
    <lineage>
        <taxon>Eukaryota</taxon>
        <taxon>Metazoa</taxon>
        <taxon>Ecdysozoa</taxon>
        <taxon>Nematoda</taxon>
        <taxon>Chromadorea</taxon>
        <taxon>Rhabditida</taxon>
        <taxon>Rhabditina</taxon>
        <taxon>Diplogasteromorpha</taxon>
        <taxon>Diplogasteroidea</taxon>
        <taxon>Neodiplogasteridae</taxon>
        <taxon>Pristionchus</taxon>
    </lineage>
</organism>
<evidence type="ECO:0008006" key="8">
    <source>
        <dbReference type="Google" id="ProtNLM"/>
    </source>
</evidence>
<evidence type="ECO:0000313" key="6">
    <source>
        <dbReference type="EMBL" id="GMR48816.1"/>
    </source>
</evidence>
<evidence type="ECO:0000259" key="4">
    <source>
        <dbReference type="SMART" id="SM00305"/>
    </source>
</evidence>
<dbReference type="PRINTS" id="PR00632">
    <property type="entry name" value="SONICHHOG"/>
</dbReference>
<sequence>ECFSGDSIVETFEGPKRMREVKTGDEVLSIEESMISFSPIIMFLHRDEQLMAQFNIIDTANGASVKLTDEHLIYVSDCDPSTPLRLIKAKEVTTDHCLMTALSPDRTLDIHPVTNVTQISERGVYAPLTSTGDIIVNDILSSCHSNVAVRTLQLSFFSLYRTLSFFLPDQNSLLFGLEYLITTVDLFIPVK</sequence>
<feature type="non-terminal residue" evidence="6">
    <location>
        <position position="1"/>
    </location>
</feature>
<reference evidence="7" key="1">
    <citation type="submission" date="2022-10" db="EMBL/GenBank/DDBJ databases">
        <title>Genome assembly of Pristionchus species.</title>
        <authorList>
            <person name="Yoshida K."/>
            <person name="Sommer R.J."/>
        </authorList>
    </citation>
    <scope>NUCLEOTIDE SEQUENCE [LARGE SCALE GENOMIC DNA]</scope>
    <source>
        <strain evidence="7">RS5460</strain>
    </source>
</reference>
<dbReference type="Proteomes" id="UP001328107">
    <property type="component" value="Unassembled WGS sequence"/>
</dbReference>
<dbReference type="InterPro" id="IPR003587">
    <property type="entry name" value="Hint_dom_N"/>
</dbReference>
<gene>
    <name evidence="6" type="ORF">PMAYCL1PPCAC_19011</name>
</gene>
<dbReference type="Pfam" id="PF01079">
    <property type="entry name" value="Hint"/>
    <property type="match status" value="1"/>
</dbReference>
<dbReference type="PANTHER" id="PTHR46706">
    <property type="entry name" value="PROTEIN QUA-1-RELATED"/>
    <property type="match status" value="1"/>
</dbReference>
<proteinExistence type="predicted"/>
<dbReference type="GO" id="GO:0016540">
    <property type="term" value="P:protein autoprocessing"/>
    <property type="evidence" value="ECO:0007669"/>
    <property type="project" value="InterPro"/>
</dbReference>
<dbReference type="PROSITE" id="PS50817">
    <property type="entry name" value="INTEIN_N_TER"/>
    <property type="match status" value="1"/>
</dbReference>
<dbReference type="SUPFAM" id="SSF51294">
    <property type="entry name" value="Hedgehog/intein (Hint) domain"/>
    <property type="match status" value="1"/>
</dbReference>
<dbReference type="AlphaFoldDB" id="A0AAN5CQI4"/>